<dbReference type="RefSeq" id="WP_378301410.1">
    <property type="nucleotide sequence ID" value="NZ_JBHTJA010000046.1"/>
</dbReference>
<evidence type="ECO:0000256" key="1">
    <source>
        <dbReference type="ARBA" id="ARBA00023015"/>
    </source>
</evidence>
<dbReference type="PANTHER" id="PTHR43537">
    <property type="entry name" value="TRANSCRIPTIONAL REGULATOR, GNTR FAMILY"/>
    <property type="match status" value="1"/>
</dbReference>
<dbReference type="SMART" id="SM00345">
    <property type="entry name" value="HTH_GNTR"/>
    <property type="match status" value="1"/>
</dbReference>
<sequence>MREASRPPTVQEFVLAELRRAIGAGELRPGRPIRQETIAAELGVSRVPVREALRILEGEGQVVHRPHHGYSVAELSLPDLREVYRIRRLLESEAAREAARAVDDAAIEEIDDARRRVEDASARADLIAMTEANRRFHFLILDAAGMPRLGRIVRSLWDSTDAYRSVYYNSADNRDRVEREHAAVVEALRARDGDRLVALLDRHREHAVEALAAIISDGTNREEDAS</sequence>
<evidence type="ECO:0000256" key="3">
    <source>
        <dbReference type="ARBA" id="ARBA00023163"/>
    </source>
</evidence>
<dbReference type="SUPFAM" id="SSF48008">
    <property type="entry name" value="GntR ligand-binding domain-like"/>
    <property type="match status" value="1"/>
</dbReference>
<dbReference type="EMBL" id="JBHTJA010000046">
    <property type="protein sequence ID" value="MFD0903029.1"/>
    <property type="molecule type" value="Genomic_DNA"/>
</dbReference>
<dbReference type="CDD" id="cd07377">
    <property type="entry name" value="WHTH_GntR"/>
    <property type="match status" value="1"/>
</dbReference>
<dbReference type="InterPro" id="IPR036388">
    <property type="entry name" value="WH-like_DNA-bd_sf"/>
</dbReference>
<keyword evidence="3" id="KW-0804">Transcription</keyword>
<reference evidence="6" key="1">
    <citation type="journal article" date="2019" name="Int. J. Syst. Evol. Microbiol.">
        <title>The Global Catalogue of Microorganisms (GCM) 10K type strain sequencing project: providing services to taxonomists for standard genome sequencing and annotation.</title>
        <authorList>
            <consortium name="The Broad Institute Genomics Platform"/>
            <consortium name="The Broad Institute Genome Sequencing Center for Infectious Disease"/>
            <person name="Wu L."/>
            <person name="Ma J."/>
        </authorList>
    </citation>
    <scope>NUCLEOTIDE SEQUENCE [LARGE SCALE GENOMIC DNA]</scope>
    <source>
        <strain evidence="6">JCM 31202</strain>
    </source>
</reference>
<name>A0ABW3EWU4_9ACTN</name>
<dbReference type="SMART" id="SM00895">
    <property type="entry name" value="FCD"/>
    <property type="match status" value="1"/>
</dbReference>
<proteinExistence type="predicted"/>
<evidence type="ECO:0000313" key="5">
    <source>
        <dbReference type="EMBL" id="MFD0903029.1"/>
    </source>
</evidence>
<keyword evidence="6" id="KW-1185">Reference proteome</keyword>
<keyword evidence="1" id="KW-0805">Transcription regulation</keyword>
<dbReference type="PROSITE" id="PS50949">
    <property type="entry name" value="HTH_GNTR"/>
    <property type="match status" value="1"/>
</dbReference>
<evidence type="ECO:0000256" key="2">
    <source>
        <dbReference type="ARBA" id="ARBA00023125"/>
    </source>
</evidence>
<dbReference type="InterPro" id="IPR008920">
    <property type="entry name" value="TF_FadR/GntR_C"/>
</dbReference>
<feature type="domain" description="HTH gntR-type" evidence="4">
    <location>
        <begin position="8"/>
        <end position="75"/>
    </location>
</feature>
<evidence type="ECO:0000259" key="4">
    <source>
        <dbReference type="PROSITE" id="PS50949"/>
    </source>
</evidence>
<dbReference type="Pfam" id="PF07729">
    <property type="entry name" value="FCD"/>
    <property type="match status" value="1"/>
</dbReference>
<dbReference type="InterPro" id="IPR011711">
    <property type="entry name" value="GntR_C"/>
</dbReference>
<dbReference type="Pfam" id="PF00392">
    <property type="entry name" value="GntR"/>
    <property type="match status" value="1"/>
</dbReference>
<dbReference type="Gene3D" id="1.20.120.530">
    <property type="entry name" value="GntR ligand-binding domain-like"/>
    <property type="match status" value="1"/>
</dbReference>
<protein>
    <submittedName>
        <fullName evidence="5">GntR family transcriptional regulator</fullName>
    </submittedName>
</protein>
<dbReference type="Gene3D" id="1.10.10.10">
    <property type="entry name" value="Winged helix-like DNA-binding domain superfamily/Winged helix DNA-binding domain"/>
    <property type="match status" value="1"/>
</dbReference>
<dbReference type="InterPro" id="IPR036390">
    <property type="entry name" value="WH_DNA-bd_sf"/>
</dbReference>
<dbReference type="Proteomes" id="UP001596972">
    <property type="component" value="Unassembled WGS sequence"/>
</dbReference>
<evidence type="ECO:0000313" key="6">
    <source>
        <dbReference type="Proteomes" id="UP001596972"/>
    </source>
</evidence>
<gene>
    <name evidence="5" type="ORF">ACFQ11_21725</name>
</gene>
<dbReference type="SUPFAM" id="SSF46785">
    <property type="entry name" value="Winged helix' DNA-binding domain"/>
    <property type="match status" value="1"/>
</dbReference>
<keyword evidence="2" id="KW-0238">DNA-binding</keyword>
<dbReference type="PANTHER" id="PTHR43537:SF41">
    <property type="entry name" value="TRANSCRIPTIONAL REGULATORY PROTEIN"/>
    <property type="match status" value="1"/>
</dbReference>
<dbReference type="InterPro" id="IPR000524">
    <property type="entry name" value="Tscrpt_reg_HTH_GntR"/>
</dbReference>
<organism evidence="5 6">
    <name type="scientific">Actinomadura sediminis</name>
    <dbReference type="NCBI Taxonomy" id="1038904"/>
    <lineage>
        <taxon>Bacteria</taxon>
        <taxon>Bacillati</taxon>
        <taxon>Actinomycetota</taxon>
        <taxon>Actinomycetes</taxon>
        <taxon>Streptosporangiales</taxon>
        <taxon>Thermomonosporaceae</taxon>
        <taxon>Actinomadura</taxon>
    </lineage>
</organism>
<comment type="caution">
    <text evidence="5">The sequence shown here is derived from an EMBL/GenBank/DDBJ whole genome shotgun (WGS) entry which is preliminary data.</text>
</comment>
<accession>A0ABW3EWU4</accession>